<dbReference type="EMBL" id="DSMV01000102">
    <property type="protein sequence ID" value="HDW51427.1"/>
    <property type="molecule type" value="Genomic_DNA"/>
</dbReference>
<organism evidence="9">
    <name type="scientific">Ammonifex degensii</name>
    <dbReference type="NCBI Taxonomy" id="42838"/>
    <lineage>
        <taxon>Bacteria</taxon>
        <taxon>Bacillati</taxon>
        <taxon>Bacillota</taxon>
        <taxon>Clostridia</taxon>
        <taxon>Thermoanaerobacterales</taxon>
        <taxon>Thermoanaerobacteraceae</taxon>
        <taxon>Ammonifex</taxon>
    </lineage>
</organism>
<dbReference type="Pfam" id="PF02852">
    <property type="entry name" value="Pyr_redox_dim"/>
    <property type="match status" value="1"/>
</dbReference>
<dbReference type="PRINTS" id="PR00411">
    <property type="entry name" value="PNDRDTASEI"/>
</dbReference>
<evidence type="ECO:0000256" key="5">
    <source>
        <dbReference type="ARBA" id="ARBA00023002"/>
    </source>
</evidence>
<reference evidence="9" key="1">
    <citation type="journal article" date="2020" name="mSystems">
        <title>Genome- and Community-Level Interaction Insights into Carbon Utilization and Element Cycling Functions of Hydrothermarchaeota in Hydrothermal Sediment.</title>
        <authorList>
            <person name="Zhou Z."/>
            <person name="Liu Y."/>
            <person name="Xu W."/>
            <person name="Pan J."/>
            <person name="Luo Z.H."/>
            <person name="Li M."/>
        </authorList>
    </citation>
    <scope>NUCLEOTIDE SEQUENCE [LARGE SCALE GENOMIC DNA]</scope>
    <source>
        <strain evidence="9">SpSt-301</strain>
    </source>
</reference>
<comment type="caution">
    <text evidence="9">The sequence shown here is derived from an EMBL/GenBank/DDBJ whole genome shotgun (WGS) entry which is preliminary data.</text>
</comment>
<dbReference type="InterPro" id="IPR050260">
    <property type="entry name" value="FAD-bd_OxRdtase"/>
</dbReference>
<feature type="domain" description="Pyridine nucleotide-disulphide oxidoreductase dimerisation" evidence="7">
    <location>
        <begin position="329"/>
        <end position="435"/>
    </location>
</feature>
<sequence>MNEDFPVPESAEILVIGGSVAGLTTATVAKRYYPDKSVVIIRRDSPVPIPCGIPYLFGTIGAIEKNLVPDAVLDFEGIELVEDTVVAIDRGARKVTLSAGSTIAYEKLVLATGSTPAVPPIPGADKKNVFVIRKNIEALGEFLAVLKAAQDVVIIGGGFIGVEFAEEICRHSAKNVTIVEVLPHCLALSFDEPFCVAAEKELTAAGVKILTNQKVAEITGGGKVSGVRLSSGEEVKADMVLISAGVRPNVELAVQAGLKADPATGIWVDRAMRTEDPHIFACGDCAAKTSFFTGKTSFVRLASVATMEARTVVANLYTIRRENPGAIGVASTVVGKLTLGAAGLTEELARREGFAVLTSEASSPNRHPKAMPGMRETRVKLVFEKNSGKILGGQVLGGESAGELINVIAACILNRMTYDQIALLQMGTHPLLTAAPTNYYLTVAAEAAAQKALAGK</sequence>
<feature type="domain" description="FAD/NAD(P)-binding" evidence="8">
    <location>
        <begin position="12"/>
        <end position="309"/>
    </location>
</feature>
<keyword evidence="3" id="KW-0285">Flavoprotein</keyword>
<accession>A0A7C1F2P4</accession>
<evidence type="ECO:0000256" key="6">
    <source>
        <dbReference type="ARBA" id="ARBA00023284"/>
    </source>
</evidence>
<keyword evidence="6" id="KW-0676">Redox-active center</keyword>
<comment type="similarity">
    <text evidence="2">Belongs to the class-III pyridine nucleotide-disulfide oxidoreductase family.</text>
</comment>
<evidence type="ECO:0000313" key="9">
    <source>
        <dbReference type="EMBL" id="HDW51427.1"/>
    </source>
</evidence>
<dbReference type="PANTHER" id="PTHR43429:SF1">
    <property type="entry name" value="NAD(P)H SULFUR OXIDOREDUCTASE (COA-DEPENDENT)"/>
    <property type="match status" value="1"/>
</dbReference>
<evidence type="ECO:0000256" key="4">
    <source>
        <dbReference type="ARBA" id="ARBA00022827"/>
    </source>
</evidence>
<evidence type="ECO:0000259" key="7">
    <source>
        <dbReference type="Pfam" id="PF02852"/>
    </source>
</evidence>
<dbReference type="PRINTS" id="PR00368">
    <property type="entry name" value="FADPNR"/>
</dbReference>
<dbReference type="Gene3D" id="3.50.50.60">
    <property type="entry name" value="FAD/NAD(P)-binding domain"/>
    <property type="match status" value="2"/>
</dbReference>
<dbReference type="InterPro" id="IPR023753">
    <property type="entry name" value="FAD/NAD-binding_dom"/>
</dbReference>
<evidence type="ECO:0000259" key="8">
    <source>
        <dbReference type="Pfam" id="PF07992"/>
    </source>
</evidence>
<proteinExistence type="inferred from homology"/>
<dbReference type="PANTHER" id="PTHR43429">
    <property type="entry name" value="PYRIDINE NUCLEOTIDE-DISULFIDE OXIDOREDUCTASE DOMAIN-CONTAINING"/>
    <property type="match status" value="1"/>
</dbReference>
<dbReference type="SUPFAM" id="SSF55424">
    <property type="entry name" value="FAD/NAD-linked reductases, dimerisation (C-terminal) domain"/>
    <property type="match status" value="1"/>
</dbReference>
<dbReference type="SUPFAM" id="SSF51905">
    <property type="entry name" value="FAD/NAD(P)-binding domain"/>
    <property type="match status" value="1"/>
</dbReference>
<evidence type="ECO:0000256" key="2">
    <source>
        <dbReference type="ARBA" id="ARBA00009130"/>
    </source>
</evidence>
<dbReference type="GO" id="GO:0016491">
    <property type="term" value="F:oxidoreductase activity"/>
    <property type="evidence" value="ECO:0007669"/>
    <property type="project" value="UniProtKB-KW"/>
</dbReference>
<protein>
    <submittedName>
        <fullName evidence="9">Pyridine nucleotide-disulfide oxidoreductase</fullName>
    </submittedName>
</protein>
<dbReference type="Pfam" id="PF07992">
    <property type="entry name" value="Pyr_redox_2"/>
    <property type="match status" value="1"/>
</dbReference>
<dbReference type="InterPro" id="IPR004099">
    <property type="entry name" value="Pyr_nucl-diS_OxRdtase_dimer"/>
</dbReference>
<evidence type="ECO:0000256" key="1">
    <source>
        <dbReference type="ARBA" id="ARBA00001974"/>
    </source>
</evidence>
<dbReference type="Gene3D" id="3.30.390.30">
    <property type="match status" value="1"/>
</dbReference>
<evidence type="ECO:0000256" key="3">
    <source>
        <dbReference type="ARBA" id="ARBA00022630"/>
    </source>
</evidence>
<keyword evidence="4" id="KW-0274">FAD</keyword>
<comment type="cofactor">
    <cofactor evidence="1">
        <name>FAD</name>
        <dbReference type="ChEBI" id="CHEBI:57692"/>
    </cofactor>
</comment>
<dbReference type="InterPro" id="IPR016156">
    <property type="entry name" value="FAD/NAD-linked_Rdtase_dimer_sf"/>
</dbReference>
<name>A0A7C1F2P4_9THEO</name>
<gene>
    <name evidence="9" type="ORF">ENQ35_01575</name>
</gene>
<dbReference type="InterPro" id="IPR036188">
    <property type="entry name" value="FAD/NAD-bd_sf"/>
</dbReference>
<keyword evidence="5" id="KW-0560">Oxidoreductase</keyword>
<dbReference type="AlphaFoldDB" id="A0A7C1F2P4"/>